<organism evidence="3 4">
    <name type="scientific">Candidatus Zambryskibacteria bacterium RIFCSPHIGHO2_01_FULL_46_25</name>
    <dbReference type="NCBI Taxonomy" id="1802738"/>
    <lineage>
        <taxon>Bacteria</taxon>
        <taxon>Candidatus Zambryskiibacteriota</taxon>
    </lineage>
</organism>
<evidence type="ECO:0000256" key="1">
    <source>
        <dbReference type="SAM" id="Coils"/>
    </source>
</evidence>
<evidence type="ECO:0000313" key="4">
    <source>
        <dbReference type="Proteomes" id="UP000178107"/>
    </source>
</evidence>
<dbReference type="AlphaFoldDB" id="A0A1G2T087"/>
<dbReference type="EMBL" id="MHVH01000005">
    <property type="protein sequence ID" value="OHA90408.1"/>
    <property type="molecule type" value="Genomic_DNA"/>
</dbReference>
<accession>A0A1G2T087</accession>
<proteinExistence type="predicted"/>
<feature type="signal peptide" evidence="2">
    <location>
        <begin position="1"/>
        <end position="23"/>
    </location>
</feature>
<gene>
    <name evidence="3" type="ORF">A2838_02340</name>
</gene>
<feature type="chain" id="PRO_5009584502" evidence="2">
    <location>
        <begin position="24"/>
        <end position="121"/>
    </location>
</feature>
<keyword evidence="1" id="KW-0175">Coiled coil</keyword>
<name>A0A1G2T087_9BACT</name>
<feature type="coiled-coil region" evidence="1">
    <location>
        <begin position="27"/>
        <end position="54"/>
    </location>
</feature>
<protein>
    <submittedName>
        <fullName evidence="3">Uncharacterized protein</fullName>
    </submittedName>
</protein>
<keyword evidence="2" id="KW-0732">Signal</keyword>
<comment type="caution">
    <text evidence="3">The sequence shown here is derived from an EMBL/GenBank/DDBJ whole genome shotgun (WGS) entry which is preliminary data.</text>
</comment>
<evidence type="ECO:0000256" key="2">
    <source>
        <dbReference type="SAM" id="SignalP"/>
    </source>
</evidence>
<evidence type="ECO:0000313" key="3">
    <source>
        <dbReference type="EMBL" id="OHA90408.1"/>
    </source>
</evidence>
<reference evidence="3 4" key="1">
    <citation type="journal article" date="2016" name="Nat. Commun.">
        <title>Thousands of microbial genomes shed light on interconnected biogeochemical processes in an aquifer system.</title>
        <authorList>
            <person name="Anantharaman K."/>
            <person name="Brown C.T."/>
            <person name="Hug L.A."/>
            <person name="Sharon I."/>
            <person name="Castelle C.J."/>
            <person name="Probst A.J."/>
            <person name="Thomas B.C."/>
            <person name="Singh A."/>
            <person name="Wilkins M.J."/>
            <person name="Karaoz U."/>
            <person name="Brodie E.L."/>
            <person name="Williams K.H."/>
            <person name="Hubbard S.S."/>
            <person name="Banfield J.F."/>
        </authorList>
    </citation>
    <scope>NUCLEOTIDE SEQUENCE [LARGE SCALE GENOMIC DNA]</scope>
</reference>
<dbReference type="Proteomes" id="UP000178107">
    <property type="component" value="Unassembled WGS sequence"/>
</dbReference>
<sequence length="121" mass="13262">MRKNEFNTLLVVFLVVCVTASWAAYKADQAETESKALKQENVALKVEVAQWQEAGWVAVNARSWYELDVPGLKPEHLERALNPCYTTSAGNVSSERGCSSEIKAGVVTARGVPIKIVPADR</sequence>